<dbReference type="Proteomes" id="UP000747542">
    <property type="component" value="Unassembled WGS sequence"/>
</dbReference>
<accession>A0A8J5JZ75</accession>
<evidence type="ECO:0000313" key="3">
    <source>
        <dbReference type="Proteomes" id="UP000747542"/>
    </source>
</evidence>
<keyword evidence="3" id="KW-1185">Reference proteome</keyword>
<feature type="region of interest" description="Disordered" evidence="1">
    <location>
        <begin position="55"/>
        <end position="80"/>
    </location>
</feature>
<evidence type="ECO:0000313" key="2">
    <source>
        <dbReference type="EMBL" id="KAG7166677.1"/>
    </source>
</evidence>
<name>A0A8J5JZ75_HOMAM</name>
<feature type="compositionally biased region" description="Polar residues" evidence="1">
    <location>
        <begin position="69"/>
        <end position="80"/>
    </location>
</feature>
<sequence length="80" mass="8793">MEEDFPAIQLSGEIQSSWADVKERKESVKVSQVSATIRYGVEMEEVPAQTITQDAVDPDYTTHPDGSENAVQETSTTCEA</sequence>
<evidence type="ECO:0000256" key="1">
    <source>
        <dbReference type="SAM" id="MobiDB-lite"/>
    </source>
</evidence>
<dbReference type="EMBL" id="JAHLQT010022185">
    <property type="protein sequence ID" value="KAG7166677.1"/>
    <property type="molecule type" value="Genomic_DNA"/>
</dbReference>
<gene>
    <name evidence="2" type="ORF">Hamer_G010301</name>
</gene>
<protein>
    <submittedName>
        <fullName evidence="2">Uncharacterized protein</fullName>
    </submittedName>
</protein>
<dbReference type="AlphaFoldDB" id="A0A8J5JZ75"/>
<comment type="caution">
    <text evidence="2">The sequence shown here is derived from an EMBL/GenBank/DDBJ whole genome shotgun (WGS) entry which is preliminary data.</text>
</comment>
<organism evidence="2 3">
    <name type="scientific">Homarus americanus</name>
    <name type="common">American lobster</name>
    <dbReference type="NCBI Taxonomy" id="6706"/>
    <lineage>
        <taxon>Eukaryota</taxon>
        <taxon>Metazoa</taxon>
        <taxon>Ecdysozoa</taxon>
        <taxon>Arthropoda</taxon>
        <taxon>Crustacea</taxon>
        <taxon>Multicrustacea</taxon>
        <taxon>Malacostraca</taxon>
        <taxon>Eumalacostraca</taxon>
        <taxon>Eucarida</taxon>
        <taxon>Decapoda</taxon>
        <taxon>Pleocyemata</taxon>
        <taxon>Astacidea</taxon>
        <taxon>Nephropoidea</taxon>
        <taxon>Nephropidae</taxon>
        <taxon>Homarus</taxon>
    </lineage>
</organism>
<reference evidence="2" key="1">
    <citation type="journal article" date="2021" name="Sci. Adv.">
        <title>The American lobster genome reveals insights on longevity, neural, and immune adaptations.</title>
        <authorList>
            <person name="Polinski J.M."/>
            <person name="Zimin A.V."/>
            <person name="Clark K.F."/>
            <person name="Kohn A.B."/>
            <person name="Sadowski N."/>
            <person name="Timp W."/>
            <person name="Ptitsyn A."/>
            <person name="Khanna P."/>
            <person name="Romanova D.Y."/>
            <person name="Williams P."/>
            <person name="Greenwood S.J."/>
            <person name="Moroz L.L."/>
            <person name="Walt D.R."/>
            <person name="Bodnar A.G."/>
        </authorList>
    </citation>
    <scope>NUCLEOTIDE SEQUENCE</scope>
    <source>
        <strain evidence="2">GMGI-L3</strain>
    </source>
</reference>
<proteinExistence type="predicted"/>